<name>A0A6G1EAV9_9ORYZ</name>
<reference evidence="1 2" key="1">
    <citation type="submission" date="2019-11" db="EMBL/GenBank/DDBJ databases">
        <title>Whole genome sequence of Oryza granulata.</title>
        <authorList>
            <person name="Li W."/>
        </authorList>
    </citation>
    <scope>NUCLEOTIDE SEQUENCE [LARGE SCALE GENOMIC DNA]</scope>
    <source>
        <strain evidence="2">cv. Menghai</strain>
        <tissue evidence="1">Leaf</tissue>
    </source>
</reference>
<organism evidence="1 2">
    <name type="scientific">Oryza meyeriana var. granulata</name>
    <dbReference type="NCBI Taxonomy" id="110450"/>
    <lineage>
        <taxon>Eukaryota</taxon>
        <taxon>Viridiplantae</taxon>
        <taxon>Streptophyta</taxon>
        <taxon>Embryophyta</taxon>
        <taxon>Tracheophyta</taxon>
        <taxon>Spermatophyta</taxon>
        <taxon>Magnoliopsida</taxon>
        <taxon>Liliopsida</taxon>
        <taxon>Poales</taxon>
        <taxon>Poaceae</taxon>
        <taxon>BOP clade</taxon>
        <taxon>Oryzoideae</taxon>
        <taxon>Oryzeae</taxon>
        <taxon>Oryzinae</taxon>
        <taxon>Oryza</taxon>
        <taxon>Oryza meyeriana</taxon>
    </lineage>
</organism>
<protein>
    <submittedName>
        <fullName evidence="1">Uncharacterized protein</fullName>
    </submittedName>
</protein>
<proteinExistence type="predicted"/>
<dbReference type="EMBL" id="SPHZ02000004">
    <property type="protein sequence ID" value="KAF0921928.1"/>
    <property type="molecule type" value="Genomic_DNA"/>
</dbReference>
<sequence>MPLLLLQPHHATTRRHPSYRCLLMLVSNAIGEEVGRRRQQPVCSLSQFRPPPCPRSSGTCLSLRLCLGLISESLERQGGGGAILPLTACSWWPSTASAEKH</sequence>
<evidence type="ECO:0000313" key="2">
    <source>
        <dbReference type="Proteomes" id="UP000479710"/>
    </source>
</evidence>
<comment type="caution">
    <text evidence="1">The sequence shown here is derived from an EMBL/GenBank/DDBJ whole genome shotgun (WGS) entry which is preliminary data.</text>
</comment>
<evidence type="ECO:0000313" key="1">
    <source>
        <dbReference type="EMBL" id="KAF0921928.1"/>
    </source>
</evidence>
<gene>
    <name evidence="1" type="ORF">E2562_020536</name>
</gene>
<dbReference type="AlphaFoldDB" id="A0A6G1EAV9"/>
<accession>A0A6G1EAV9</accession>
<dbReference type="Proteomes" id="UP000479710">
    <property type="component" value="Unassembled WGS sequence"/>
</dbReference>
<keyword evidence="2" id="KW-1185">Reference proteome</keyword>